<feature type="domain" description="Semialdehyde dehydrogenase NAD-binding" evidence="17">
    <location>
        <begin position="4"/>
        <end position="119"/>
    </location>
</feature>
<gene>
    <name evidence="15" type="primary">asd</name>
    <name evidence="18" type="ORF">JI744_15955</name>
</gene>
<dbReference type="SUPFAM" id="SSF55347">
    <property type="entry name" value="Glyceraldehyde-3-phosphate dehydrogenase-like, C-terminal domain"/>
    <property type="match status" value="1"/>
</dbReference>
<proteinExistence type="inferred from homology"/>
<feature type="active site" description="Proton acceptor" evidence="15 16">
    <location>
        <position position="243"/>
    </location>
</feature>
<evidence type="ECO:0000259" key="17">
    <source>
        <dbReference type="SMART" id="SM00859"/>
    </source>
</evidence>
<keyword evidence="9 15" id="KW-0521">NADP</keyword>
<dbReference type="InterPro" id="IPR005986">
    <property type="entry name" value="Asp_semialdehyde_DH_beta"/>
</dbReference>
<dbReference type="UniPathway" id="UPA00034">
    <property type="reaction ID" value="UER00016"/>
</dbReference>
<evidence type="ECO:0000256" key="1">
    <source>
        <dbReference type="ARBA" id="ARBA00005021"/>
    </source>
</evidence>
<comment type="pathway">
    <text evidence="2 15">Amino-acid biosynthesis; L-lysine biosynthesis via DAP pathway; (S)-tetrahydrodipicolinate from L-aspartate: step 2/4.</text>
</comment>
<evidence type="ECO:0000256" key="4">
    <source>
        <dbReference type="ARBA" id="ARBA00010584"/>
    </source>
</evidence>
<dbReference type="GO" id="GO:0071266">
    <property type="term" value="P:'de novo' L-methionine biosynthetic process"/>
    <property type="evidence" value="ECO:0007669"/>
    <property type="project" value="UniProtKB-UniRule"/>
</dbReference>
<evidence type="ECO:0000256" key="9">
    <source>
        <dbReference type="ARBA" id="ARBA00022857"/>
    </source>
</evidence>
<dbReference type="Pfam" id="PF02774">
    <property type="entry name" value="Semialdhyde_dhC"/>
    <property type="match status" value="1"/>
</dbReference>
<feature type="binding site" evidence="15">
    <location>
        <begin position="11"/>
        <end position="14"/>
    </location>
    <ligand>
        <name>NADP(+)</name>
        <dbReference type="ChEBI" id="CHEBI:58349"/>
    </ligand>
</feature>
<dbReference type="RefSeq" id="WP_202662143.1">
    <property type="nucleotide sequence ID" value="NZ_JAESVP010000009.1"/>
</dbReference>
<dbReference type="PANTHER" id="PTHR46278:SF2">
    <property type="entry name" value="ASPARTATE-SEMIALDEHYDE DEHYDROGENASE"/>
    <property type="match status" value="1"/>
</dbReference>
<dbReference type="InterPro" id="IPR012080">
    <property type="entry name" value="Asp_semialdehyde_DH"/>
</dbReference>
<dbReference type="NCBIfam" id="NF011456">
    <property type="entry name" value="PRK14874.1"/>
    <property type="match status" value="1"/>
</dbReference>
<evidence type="ECO:0000256" key="13">
    <source>
        <dbReference type="ARBA" id="ARBA00023167"/>
    </source>
</evidence>
<dbReference type="GO" id="GO:0019877">
    <property type="term" value="P:diaminopimelate biosynthetic process"/>
    <property type="evidence" value="ECO:0007669"/>
    <property type="project" value="UniProtKB-UniRule"/>
</dbReference>
<dbReference type="GO" id="GO:0051287">
    <property type="term" value="F:NAD binding"/>
    <property type="evidence" value="ECO:0007669"/>
    <property type="project" value="InterPro"/>
</dbReference>
<evidence type="ECO:0000256" key="10">
    <source>
        <dbReference type="ARBA" id="ARBA00022915"/>
    </source>
</evidence>
<dbReference type="EMBL" id="JAESVP010000009">
    <property type="protein sequence ID" value="MBL4929600.1"/>
    <property type="molecule type" value="Genomic_DNA"/>
</dbReference>
<keyword evidence="8 15" id="KW-0791">Threonine biosynthesis</keyword>
<dbReference type="Pfam" id="PF01118">
    <property type="entry name" value="Semialdhyde_dh"/>
    <property type="match status" value="1"/>
</dbReference>
<dbReference type="InterPro" id="IPR036291">
    <property type="entry name" value="NAD(P)-bd_dom_sf"/>
</dbReference>
<dbReference type="SUPFAM" id="SSF51735">
    <property type="entry name" value="NAD(P)-binding Rossmann-fold domains"/>
    <property type="match status" value="1"/>
</dbReference>
<feature type="binding site" evidence="15">
    <location>
        <begin position="160"/>
        <end position="161"/>
    </location>
    <ligand>
        <name>NADP(+)</name>
        <dbReference type="ChEBI" id="CHEBI:58349"/>
    </ligand>
</feature>
<keyword evidence="10 15" id="KW-0220">Diaminopimelate biosynthesis</keyword>
<comment type="catalytic activity">
    <reaction evidence="14 15">
        <text>L-aspartate 4-semialdehyde + phosphate + NADP(+) = 4-phospho-L-aspartate + NADPH + H(+)</text>
        <dbReference type="Rhea" id="RHEA:24284"/>
        <dbReference type="ChEBI" id="CHEBI:15378"/>
        <dbReference type="ChEBI" id="CHEBI:43474"/>
        <dbReference type="ChEBI" id="CHEBI:57535"/>
        <dbReference type="ChEBI" id="CHEBI:57783"/>
        <dbReference type="ChEBI" id="CHEBI:58349"/>
        <dbReference type="ChEBI" id="CHEBI:537519"/>
        <dbReference type="EC" id="1.2.1.11"/>
    </reaction>
</comment>
<keyword evidence="12 15" id="KW-0457">Lysine biosynthesis</keyword>
<evidence type="ECO:0000256" key="12">
    <source>
        <dbReference type="ARBA" id="ARBA00023154"/>
    </source>
</evidence>
<dbReference type="AlphaFoldDB" id="A0A8J7SUH0"/>
<feature type="binding site" evidence="15">
    <location>
        <begin position="39"/>
        <end position="40"/>
    </location>
    <ligand>
        <name>NADP(+)</name>
        <dbReference type="ChEBI" id="CHEBI:58349"/>
    </ligand>
</feature>
<name>A0A8J7SUH0_9RHOB</name>
<dbReference type="CDD" id="cd02316">
    <property type="entry name" value="VcASADH2_like_N"/>
    <property type="match status" value="1"/>
</dbReference>
<feature type="binding site" evidence="15">
    <location>
        <position position="186"/>
    </location>
    <ligand>
        <name>NADP(+)</name>
        <dbReference type="ChEBI" id="CHEBI:58349"/>
    </ligand>
</feature>
<dbReference type="Gene3D" id="3.30.360.10">
    <property type="entry name" value="Dihydrodipicolinate Reductase, domain 2"/>
    <property type="match status" value="1"/>
</dbReference>
<evidence type="ECO:0000313" key="18">
    <source>
        <dbReference type="EMBL" id="MBL4929600.1"/>
    </source>
</evidence>
<evidence type="ECO:0000256" key="16">
    <source>
        <dbReference type="PIRSR" id="PIRSR000148-1"/>
    </source>
</evidence>
<evidence type="ECO:0000256" key="7">
    <source>
        <dbReference type="ARBA" id="ARBA00022605"/>
    </source>
</evidence>
<dbReference type="GO" id="GO:0009088">
    <property type="term" value="P:threonine biosynthetic process"/>
    <property type="evidence" value="ECO:0007669"/>
    <property type="project" value="UniProtKB-UniRule"/>
</dbReference>
<keyword evidence="13 15" id="KW-0486">Methionine biosynthesis</keyword>
<comment type="similarity">
    <text evidence="4 15">Belongs to the aspartate-semialdehyde dehydrogenase family.</text>
</comment>
<dbReference type="PIRSF" id="PIRSF000148">
    <property type="entry name" value="ASA_dh"/>
    <property type="match status" value="1"/>
</dbReference>
<comment type="pathway">
    <text evidence="3 15">Amino-acid biosynthesis; L-threonine biosynthesis; L-threonine from L-aspartate: step 2/5.</text>
</comment>
<dbReference type="GO" id="GO:0009089">
    <property type="term" value="P:lysine biosynthetic process via diaminopimelate"/>
    <property type="evidence" value="ECO:0007669"/>
    <property type="project" value="UniProtKB-UniRule"/>
</dbReference>
<dbReference type="GO" id="GO:0004073">
    <property type="term" value="F:aspartate-semialdehyde dehydrogenase activity"/>
    <property type="evidence" value="ECO:0007669"/>
    <property type="project" value="UniProtKB-UniRule"/>
</dbReference>
<dbReference type="PANTHER" id="PTHR46278">
    <property type="entry name" value="DEHYDROGENASE, PUTATIVE-RELATED"/>
    <property type="match status" value="1"/>
</dbReference>
<dbReference type="InterPro" id="IPR012280">
    <property type="entry name" value="Semialdhyde_DH_dimer_dom"/>
</dbReference>
<evidence type="ECO:0000256" key="3">
    <source>
        <dbReference type="ARBA" id="ARBA00005097"/>
    </source>
</evidence>
<dbReference type="Proteomes" id="UP000619033">
    <property type="component" value="Unassembled WGS sequence"/>
</dbReference>
<keyword evidence="11 15" id="KW-0560">Oxidoreductase</keyword>
<protein>
    <recommendedName>
        <fullName evidence="6 15">Aspartate-semialdehyde dehydrogenase</fullName>
        <shortName evidence="15">ASA dehydrogenase</shortName>
        <shortName evidence="15">ASADH</shortName>
        <ecNumber evidence="6 15">1.2.1.11</ecNumber>
    </recommendedName>
    <alternativeName>
        <fullName evidence="15">Aspartate-beta-semialdehyde dehydrogenase</fullName>
    </alternativeName>
</protein>
<evidence type="ECO:0000256" key="5">
    <source>
        <dbReference type="ARBA" id="ARBA00011738"/>
    </source>
</evidence>
<evidence type="ECO:0000256" key="15">
    <source>
        <dbReference type="HAMAP-Rule" id="MF_02121"/>
    </source>
</evidence>
<dbReference type="GO" id="GO:0046983">
    <property type="term" value="F:protein dimerization activity"/>
    <property type="evidence" value="ECO:0007669"/>
    <property type="project" value="InterPro"/>
</dbReference>
<dbReference type="SMART" id="SM00859">
    <property type="entry name" value="Semialdhyde_dh"/>
    <property type="match status" value="1"/>
</dbReference>
<sequence>MGYKVVVAGATGNVGREMLNILAEREFPVDEIAALASRKSLGTEVSFGDKTLKTKDLDTFDFTGWDIALFAVGSDATKVYAPKAAAAGCVVIDNSSLYRYDPQVPLVVPEVNAEAVDGYKAKNIIANPNCSTAQMVVALKPLHDRARIKRVVVATYQSVSGAGKEGIDELWDQTKGLYVPGQEVAPKKFSKQIAFNVIPHIDVFLDDGSTKEEWKMVAETKKILDPKIKVTATCVRVPVFVGHSEAINIEFEEPLDWQEAQDILREAPGVMLVDKREAGGYVTPVECVGDYATFVSRVRQDSTIDNGISLWCVSDNLRKGAALNAVQIAEVLGNRCLKKG</sequence>
<dbReference type="HAMAP" id="MF_02121">
    <property type="entry name" value="ASADH"/>
    <property type="match status" value="1"/>
</dbReference>
<accession>A0A8J7SUH0</accession>
<evidence type="ECO:0000313" key="19">
    <source>
        <dbReference type="Proteomes" id="UP000619033"/>
    </source>
</evidence>
<dbReference type="GO" id="GO:0009097">
    <property type="term" value="P:isoleucine biosynthetic process"/>
    <property type="evidence" value="ECO:0007669"/>
    <property type="project" value="UniProtKB-UniRule"/>
</dbReference>
<keyword evidence="7 15" id="KW-0028">Amino-acid biosynthesis</keyword>
<feature type="binding site" evidence="15">
    <location>
        <position position="236"/>
    </location>
    <ligand>
        <name>substrate</name>
    </ligand>
</feature>
<dbReference type="GO" id="GO:0050661">
    <property type="term" value="F:NADP binding"/>
    <property type="evidence" value="ECO:0007669"/>
    <property type="project" value="UniProtKB-UniRule"/>
</dbReference>
<evidence type="ECO:0000256" key="14">
    <source>
        <dbReference type="ARBA" id="ARBA00047891"/>
    </source>
</evidence>
<keyword evidence="19" id="KW-1185">Reference proteome</keyword>
<evidence type="ECO:0000256" key="2">
    <source>
        <dbReference type="ARBA" id="ARBA00005076"/>
    </source>
</evidence>
<comment type="subunit">
    <text evidence="5 15">Homodimer.</text>
</comment>
<dbReference type="UniPathway" id="UPA00050">
    <property type="reaction ID" value="UER00463"/>
</dbReference>
<feature type="binding site" evidence="15">
    <location>
        <position position="99"/>
    </location>
    <ligand>
        <name>phosphate</name>
        <dbReference type="ChEBI" id="CHEBI:43474"/>
    </ligand>
</feature>
<evidence type="ECO:0000256" key="11">
    <source>
        <dbReference type="ARBA" id="ARBA00023002"/>
    </source>
</evidence>
<dbReference type="InterPro" id="IPR000534">
    <property type="entry name" value="Semialdehyde_DH_NAD-bd"/>
</dbReference>
<dbReference type="NCBIfam" id="TIGR01296">
    <property type="entry name" value="asd_B"/>
    <property type="match status" value="1"/>
</dbReference>
<feature type="binding site" evidence="15">
    <location>
        <position position="316"/>
    </location>
    <ligand>
        <name>NADP(+)</name>
        <dbReference type="ChEBI" id="CHEBI:58349"/>
    </ligand>
</feature>
<evidence type="ECO:0000256" key="8">
    <source>
        <dbReference type="ARBA" id="ARBA00022697"/>
    </source>
</evidence>
<comment type="caution">
    <text evidence="15">Lacks conserved residue(s) required for the propagation of feature annotation.</text>
</comment>
<organism evidence="18 19">
    <name type="scientific">Fuscibacter oryzae</name>
    <dbReference type="NCBI Taxonomy" id="2803939"/>
    <lineage>
        <taxon>Bacteria</taxon>
        <taxon>Pseudomonadati</taxon>
        <taxon>Pseudomonadota</taxon>
        <taxon>Alphaproteobacteria</taxon>
        <taxon>Rhodobacterales</taxon>
        <taxon>Paracoccaceae</taxon>
        <taxon>Fuscibacter</taxon>
    </lineage>
</organism>
<comment type="caution">
    <text evidence="18">The sequence shown here is derived from an EMBL/GenBank/DDBJ whole genome shotgun (WGS) entry which is preliminary data.</text>
</comment>
<dbReference type="CDD" id="cd18131">
    <property type="entry name" value="ASADH_C_bac_euk_like"/>
    <property type="match status" value="1"/>
</dbReference>
<reference evidence="18" key="1">
    <citation type="submission" date="2021-01" db="EMBL/GenBank/DDBJ databases">
        <title>Genome seq and assembly of Tabrizicola sp. KVB23.</title>
        <authorList>
            <person name="Chhetri G."/>
        </authorList>
    </citation>
    <scope>NUCLEOTIDE SEQUENCE</scope>
    <source>
        <strain evidence="18">KVB23</strain>
    </source>
</reference>
<feature type="active site" description="Acyl-thioester intermediate" evidence="15 16">
    <location>
        <position position="130"/>
    </location>
</feature>
<dbReference type="UniPathway" id="UPA00051">
    <property type="reaction ID" value="UER00464"/>
</dbReference>
<dbReference type="Gene3D" id="3.40.50.720">
    <property type="entry name" value="NAD(P)-binding Rossmann-like Domain"/>
    <property type="match status" value="1"/>
</dbReference>
<evidence type="ECO:0000256" key="6">
    <source>
        <dbReference type="ARBA" id="ARBA00013120"/>
    </source>
</evidence>
<comment type="function">
    <text evidence="15">Catalyzes the NADPH-dependent formation of L-aspartate-semialdehyde (L-ASA) by the reductive dephosphorylation of L-aspartyl-4-phosphate.</text>
</comment>
<dbReference type="EC" id="1.2.1.11" evidence="6 15"/>
<comment type="pathway">
    <text evidence="1 15">Amino-acid biosynthesis; L-methionine biosynthesis via de novo pathway; L-homoserine from L-aspartate: step 2/3.</text>
</comment>
<feature type="binding site" evidence="15">
    <location>
        <position position="157"/>
    </location>
    <ligand>
        <name>substrate</name>
    </ligand>
</feature>